<feature type="region of interest" description="Disordered" evidence="1">
    <location>
        <begin position="541"/>
        <end position="588"/>
    </location>
</feature>
<feature type="region of interest" description="Disordered" evidence="1">
    <location>
        <begin position="986"/>
        <end position="1005"/>
    </location>
</feature>
<feature type="region of interest" description="Disordered" evidence="1">
    <location>
        <begin position="1209"/>
        <end position="1285"/>
    </location>
</feature>
<protein>
    <submittedName>
        <fullName evidence="2">Uncharacterized protein</fullName>
    </submittedName>
</protein>
<evidence type="ECO:0000313" key="2">
    <source>
        <dbReference type="EMBL" id="KAK3343483.1"/>
    </source>
</evidence>
<feature type="compositionally biased region" description="Low complexity" evidence="1">
    <location>
        <begin position="106"/>
        <end position="143"/>
    </location>
</feature>
<feature type="region of interest" description="Disordered" evidence="1">
    <location>
        <begin position="724"/>
        <end position="801"/>
    </location>
</feature>
<feature type="region of interest" description="Disordered" evidence="1">
    <location>
        <begin position="1085"/>
        <end position="1110"/>
    </location>
</feature>
<feature type="region of interest" description="Disordered" evidence="1">
    <location>
        <begin position="349"/>
        <end position="375"/>
    </location>
</feature>
<feature type="compositionally biased region" description="Gly residues" evidence="1">
    <location>
        <begin position="1153"/>
        <end position="1163"/>
    </location>
</feature>
<feature type="compositionally biased region" description="Acidic residues" evidence="1">
    <location>
        <begin position="953"/>
        <end position="969"/>
    </location>
</feature>
<feature type="compositionally biased region" description="Basic and acidic residues" evidence="1">
    <location>
        <begin position="1214"/>
        <end position="1225"/>
    </location>
</feature>
<comment type="caution">
    <text evidence="2">The sequence shown here is derived from an EMBL/GenBank/DDBJ whole genome shotgun (WGS) entry which is preliminary data.</text>
</comment>
<feature type="compositionally biased region" description="Basic and acidic residues" evidence="1">
    <location>
        <begin position="1256"/>
        <end position="1267"/>
    </location>
</feature>
<feature type="compositionally biased region" description="Polar residues" evidence="1">
    <location>
        <begin position="26"/>
        <end position="51"/>
    </location>
</feature>
<feature type="region of interest" description="Disordered" evidence="1">
    <location>
        <begin position="1"/>
        <end position="64"/>
    </location>
</feature>
<evidence type="ECO:0000256" key="1">
    <source>
        <dbReference type="SAM" id="MobiDB-lite"/>
    </source>
</evidence>
<feature type="compositionally biased region" description="Polar residues" evidence="1">
    <location>
        <begin position="363"/>
        <end position="375"/>
    </location>
</feature>
<feature type="region of interest" description="Disordered" evidence="1">
    <location>
        <begin position="205"/>
        <end position="307"/>
    </location>
</feature>
<feature type="compositionally biased region" description="Low complexity" evidence="1">
    <location>
        <begin position="53"/>
        <end position="64"/>
    </location>
</feature>
<feature type="compositionally biased region" description="Polar residues" evidence="1">
    <location>
        <begin position="577"/>
        <end position="588"/>
    </location>
</feature>
<dbReference type="Proteomes" id="UP001275084">
    <property type="component" value="Unassembled WGS sequence"/>
</dbReference>
<feature type="region of interest" description="Disordered" evidence="1">
    <location>
        <begin position="410"/>
        <end position="469"/>
    </location>
</feature>
<proteinExistence type="predicted"/>
<organism evidence="2 3">
    <name type="scientific">Lasiosphaeria hispida</name>
    <dbReference type="NCBI Taxonomy" id="260671"/>
    <lineage>
        <taxon>Eukaryota</taxon>
        <taxon>Fungi</taxon>
        <taxon>Dikarya</taxon>
        <taxon>Ascomycota</taxon>
        <taxon>Pezizomycotina</taxon>
        <taxon>Sordariomycetes</taxon>
        <taxon>Sordariomycetidae</taxon>
        <taxon>Sordariales</taxon>
        <taxon>Lasiosphaeriaceae</taxon>
        <taxon>Lasiosphaeria</taxon>
    </lineage>
</organism>
<keyword evidence="3" id="KW-1185">Reference proteome</keyword>
<gene>
    <name evidence="2" type="ORF">B0T25DRAFT_463407</name>
</gene>
<reference evidence="2" key="2">
    <citation type="submission" date="2023-06" db="EMBL/GenBank/DDBJ databases">
        <authorList>
            <consortium name="Lawrence Berkeley National Laboratory"/>
            <person name="Haridas S."/>
            <person name="Hensen N."/>
            <person name="Bonometti L."/>
            <person name="Westerberg I."/>
            <person name="Brannstrom I.O."/>
            <person name="Guillou S."/>
            <person name="Cros-Aarteil S."/>
            <person name="Calhoun S."/>
            <person name="Kuo A."/>
            <person name="Mondo S."/>
            <person name="Pangilinan J."/>
            <person name="Riley R."/>
            <person name="Labutti K."/>
            <person name="Andreopoulos B."/>
            <person name="Lipzen A."/>
            <person name="Chen C."/>
            <person name="Yanf M."/>
            <person name="Daum C."/>
            <person name="Ng V."/>
            <person name="Clum A."/>
            <person name="Steindorff A."/>
            <person name="Ohm R."/>
            <person name="Martin F."/>
            <person name="Silar P."/>
            <person name="Natvig D."/>
            <person name="Lalanne C."/>
            <person name="Gautier V."/>
            <person name="Ament-Velasquez S.L."/>
            <person name="Kruys A."/>
            <person name="Hutchinson M.I."/>
            <person name="Powell A.J."/>
            <person name="Barry K."/>
            <person name="Miller A.N."/>
            <person name="Grigoriev I.V."/>
            <person name="Debuchy R."/>
            <person name="Gladieux P."/>
            <person name="Thoren M.H."/>
            <person name="Johannesson H."/>
        </authorList>
    </citation>
    <scope>NUCLEOTIDE SEQUENCE</scope>
    <source>
        <strain evidence="2">CBS 955.72</strain>
    </source>
</reference>
<feature type="compositionally biased region" description="Polar residues" evidence="1">
    <location>
        <begin position="458"/>
        <end position="469"/>
    </location>
</feature>
<name>A0AAJ0H8J0_9PEZI</name>
<feature type="compositionally biased region" description="Low complexity" evidence="1">
    <location>
        <begin position="208"/>
        <end position="222"/>
    </location>
</feature>
<feature type="region of interest" description="Disordered" evidence="1">
    <location>
        <begin position="1146"/>
        <end position="1177"/>
    </location>
</feature>
<feature type="compositionally biased region" description="Basic and acidic residues" evidence="1">
    <location>
        <begin position="1317"/>
        <end position="1337"/>
    </location>
</feature>
<feature type="region of interest" description="Disordered" evidence="1">
    <location>
        <begin position="1313"/>
        <end position="1337"/>
    </location>
</feature>
<feature type="compositionally biased region" description="Basic and acidic residues" evidence="1">
    <location>
        <begin position="908"/>
        <end position="918"/>
    </location>
</feature>
<accession>A0AAJ0H8J0</accession>
<feature type="compositionally biased region" description="Basic and acidic residues" evidence="1">
    <location>
        <begin position="90"/>
        <end position="102"/>
    </location>
</feature>
<feature type="compositionally biased region" description="Low complexity" evidence="1">
    <location>
        <begin position="239"/>
        <end position="255"/>
    </location>
</feature>
<sequence length="1439" mass="154090">MAVRYRPLGQQADDDTQDETRRGSAAPQSHFSLLSPTSPTAMSQSTATTGMVSPLSSLSSPTPSYTALAEQTFTPLSMDGSEYYYQPDGVGKEKQTGRHLDVQKNSTSSSTNTSASTRPRPSTSTGSTAPAGSAPAAAKAPGRARGATLVSSMVQSFEALQAARTGAVTPASRKGFAYGPVSTGSPSSLKISNYVVNGSHRHRALDATTNTSTPSTSSILSTWKPLSLNRPNPNPNPNPHSTASSPKSTTTANTTLVRPTPTPRYALHPLPSLPPPDSEQAPIVRTSSTASLTINHPTPDQNRRSRSGAYLGNIAALEASAERLSMTSSIEDAIRDELNELKRTDSRRSSILRVNSERRTSDSDASSIHTQGQQTHLSIISISRQSSIVGLNTAARLGGYSPGGYIMSPHPSLSGRRRSGSGNGSGTGFGNTETANDRHSVDVGNGEDFPFMPRSGPGKSSTRSTASKLSLAQIVEREHPSALTREALDAADHAANVGEDPDDDDTIRASAYQHIEEQFAGDLGGHSDVLQPMLIGDGFLDQPAPRLQLHQPGEYPQYQNPRDRLQVQGQSRERPTTAVSGVSSDQTQAQSAFGDFDGVHCDPDVSDLASHHEPEALLQPEAPKARPHPNSQLPPQPKSYFDQATGRQMLYYPAPVPAMLNLPPKLSKKPKAAARDMRRSHVLNAMPQVSRESRVWLPDPTEGLRGSQDNLPFMTELLGENLGSMRFAPSNSDQASQVAGSEAVGVDHTAPLGSPHARQHSETSTIQPPQGQQNQREIRRPQRLKESKSHSTIGGQDALPPQLRATAFFELPSAMPKIEVRGGSAMATLDSILDASATAPVSAFTDHAFAGKLGSEVYGRQKKKKPKKSAVDRNTVAMSKSTPDLLQPPPGPKKRASHLSLFGGRRKRSEDMDAEEGRTTLGMVGREDGIQHASNSVHDGADRDRLSPNELAPDADEESDEESEEDEGNGEYQGPPTTLLAELQLRKQQNKQRTRPMTSTYHNGMHSTLLELDTVAEVHRKARLGKRVNLAWEDPGLNPDTENQDDDDVPLGMLYIPKVNSTNRSTMDISAVMSEAHRPLGLMERREIEDNEPLSRRRERLQGRQNGQAAPMGLDAMHARMGQMNISPYGNIGTMGLRASQSRLTLPLHSPAGGSGSLTGGSTPGPEAEEGGGFEGESLAERKARLAAENPLPRARPVSGMFSSELLSQFGGEEDSRPASHDSKGKGKAVNNGDGGGTAPQVPEEEETLGQRRRRLQAEREAREREIGPGPIPRSGTPVGAVNSDLTSTNQLSHRLSMADMLGAHPREAAQGLVDPRMQERARKEHEAARQQQERDNKMAAMRAHMPTSMMKPVVGARNGGYLGGVFNDGVGGTAPVMMAGGRVPPQLQRVGSMGTLAIGSGGGLPAHMHPAAAYGVPVQPGGPGHVDMVERWRREVMP</sequence>
<evidence type="ECO:0000313" key="3">
    <source>
        <dbReference type="Proteomes" id="UP001275084"/>
    </source>
</evidence>
<feature type="region of interest" description="Disordered" evidence="1">
    <location>
        <begin position="84"/>
        <end position="143"/>
    </location>
</feature>
<feature type="compositionally biased region" description="Basic and acidic residues" evidence="1">
    <location>
        <begin position="776"/>
        <end position="789"/>
    </location>
</feature>
<feature type="compositionally biased region" description="Basic and acidic residues" evidence="1">
    <location>
        <begin position="1085"/>
        <end position="1102"/>
    </location>
</feature>
<feature type="compositionally biased region" description="Polar residues" evidence="1">
    <location>
        <begin position="729"/>
        <end position="739"/>
    </location>
</feature>
<feature type="compositionally biased region" description="Basic and acidic residues" evidence="1">
    <location>
        <begin position="561"/>
        <end position="575"/>
    </location>
</feature>
<feature type="compositionally biased region" description="Polar residues" evidence="1">
    <location>
        <begin position="285"/>
        <end position="300"/>
    </location>
</feature>
<dbReference type="EMBL" id="JAUIQD010000007">
    <property type="protein sequence ID" value="KAK3343483.1"/>
    <property type="molecule type" value="Genomic_DNA"/>
</dbReference>
<feature type="compositionally biased region" description="Polar residues" evidence="1">
    <location>
        <begin position="995"/>
        <end position="1005"/>
    </location>
</feature>
<feature type="compositionally biased region" description="Polar residues" evidence="1">
    <location>
        <begin position="762"/>
        <end position="775"/>
    </location>
</feature>
<reference evidence="2" key="1">
    <citation type="journal article" date="2023" name="Mol. Phylogenet. Evol.">
        <title>Genome-scale phylogeny and comparative genomics of the fungal order Sordariales.</title>
        <authorList>
            <person name="Hensen N."/>
            <person name="Bonometti L."/>
            <person name="Westerberg I."/>
            <person name="Brannstrom I.O."/>
            <person name="Guillou S."/>
            <person name="Cros-Aarteil S."/>
            <person name="Calhoun S."/>
            <person name="Haridas S."/>
            <person name="Kuo A."/>
            <person name="Mondo S."/>
            <person name="Pangilinan J."/>
            <person name="Riley R."/>
            <person name="LaButti K."/>
            <person name="Andreopoulos B."/>
            <person name="Lipzen A."/>
            <person name="Chen C."/>
            <person name="Yan M."/>
            <person name="Daum C."/>
            <person name="Ng V."/>
            <person name="Clum A."/>
            <person name="Steindorff A."/>
            <person name="Ohm R.A."/>
            <person name="Martin F."/>
            <person name="Silar P."/>
            <person name="Natvig D.O."/>
            <person name="Lalanne C."/>
            <person name="Gautier V."/>
            <person name="Ament-Velasquez S.L."/>
            <person name="Kruys A."/>
            <person name="Hutchinson M.I."/>
            <person name="Powell A.J."/>
            <person name="Barry K."/>
            <person name="Miller A.N."/>
            <person name="Grigoriev I.V."/>
            <person name="Debuchy R."/>
            <person name="Gladieux P."/>
            <person name="Hiltunen Thoren M."/>
            <person name="Johannesson H."/>
        </authorList>
    </citation>
    <scope>NUCLEOTIDE SEQUENCE</scope>
    <source>
        <strain evidence="2">CBS 955.72</strain>
    </source>
</reference>
<feature type="region of interest" description="Disordered" evidence="1">
    <location>
        <begin position="621"/>
        <end position="641"/>
    </location>
</feature>
<feature type="region of interest" description="Disordered" evidence="1">
    <location>
        <begin position="859"/>
        <end position="976"/>
    </location>
</feature>